<organism evidence="1 2">
    <name type="scientific">Periweissella ghanensis</name>
    <dbReference type="NCBI Taxonomy" id="467997"/>
    <lineage>
        <taxon>Bacteria</taxon>
        <taxon>Bacillati</taxon>
        <taxon>Bacillota</taxon>
        <taxon>Bacilli</taxon>
        <taxon>Lactobacillales</taxon>
        <taxon>Lactobacillaceae</taxon>
        <taxon>Periweissella</taxon>
    </lineage>
</organism>
<dbReference type="Proteomes" id="UP000789719">
    <property type="component" value="Unassembled WGS sequence"/>
</dbReference>
<proteinExistence type="predicted"/>
<evidence type="ECO:0000313" key="2">
    <source>
        <dbReference type="Proteomes" id="UP000789719"/>
    </source>
</evidence>
<comment type="caution">
    <text evidence="1">The sequence shown here is derived from an EMBL/GenBank/DDBJ whole genome shotgun (WGS) entry which is preliminary data.</text>
</comment>
<gene>
    <name evidence="1" type="ORF">WGH24286_01720</name>
</gene>
<dbReference type="EMBL" id="CAKKNT010000030">
    <property type="protein sequence ID" value="CAH0419272.1"/>
    <property type="molecule type" value="Genomic_DNA"/>
</dbReference>
<keyword evidence="2" id="KW-1185">Reference proteome</keyword>
<name>A0ABN8BSP8_9LACO</name>
<dbReference type="RefSeq" id="WP_230099314.1">
    <property type="nucleotide sequence ID" value="NZ_CAKKNT010000030.1"/>
</dbReference>
<reference evidence="1 2" key="1">
    <citation type="submission" date="2021-11" db="EMBL/GenBank/DDBJ databases">
        <authorList>
            <person name="Depoorter E."/>
        </authorList>
    </citation>
    <scope>NUCLEOTIDE SEQUENCE [LARGE SCALE GENOMIC DNA]</scope>
    <source>
        <strain evidence="1 2">LMG 24286</strain>
    </source>
</reference>
<evidence type="ECO:0000313" key="1">
    <source>
        <dbReference type="EMBL" id="CAH0419272.1"/>
    </source>
</evidence>
<protein>
    <submittedName>
        <fullName evidence="1">Uncharacterized protein</fullName>
    </submittedName>
</protein>
<sequence length="48" mass="5534">MMIAPKGIEYWTKDGIADDAPDWAKIEYAEYQEQMNETPDENGVVNQK</sequence>
<accession>A0ABN8BSP8</accession>